<gene>
    <name evidence="2" type="ORF">TIS948_LOCUS17238</name>
</gene>
<keyword evidence="1" id="KW-0812">Transmembrane</keyword>
<protein>
    <submittedName>
        <fullName evidence="2">Uncharacterized protein</fullName>
    </submittedName>
</protein>
<proteinExistence type="predicted"/>
<dbReference type="AlphaFoldDB" id="A0A817SE92"/>
<accession>A0A817SE92</accession>
<evidence type="ECO:0000313" key="3">
    <source>
        <dbReference type="Proteomes" id="UP000663825"/>
    </source>
</evidence>
<comment type="caution">
    <text evidence="2">The sequence shown here is derived from an EMBL/GenBank/DDBJ whole genome shotgun (WGS) entry which is preliminary data.</text>
</comment>
<reference evidence="2" key="1">
    <citation type="submission" date="2021-02" db="EMBL/GenBank/DDBJ databases">
        <authorList>
            <person name="Nowell W R."/>
        </authorList>
    </citation>
    <scope>NUCLEOTIDE SEQUENCE</scope>
</reference>
<keyword evidence="1" id="KW-0472">Membrane</keyword>
<feature type="transmembrane region" description="Helical" evidence="1">
    <location>
        <begin position="52"/>
        <end position="71"/>
    </location>
</feature>
<dbReference type="EMBL" id="CAJNXB010002897">
    <property type="protein sequence ID" value="CAF3286645.1"/>
    <property type="molecule type" value="Genomic_DNA"/>
</dbReference>
<feature type="transmembrane region" description="Helical" evidence="1">
    <location>
        <begin position="20"/>
        <end position="40"/>
    </location>
</feature>
<sequence length="87" mass="9712">MSSDASAIQLWLNATTQLNRYFSIFIFIFGVICNILNVLVLSQRNLRANPCAFLFLLSFMASLVAIFSGLFTRTTAGWVIDLTNTIT</sequence>
<dbReference type="OrthoDB" id="10011262at2759"/>
<evidence type="ECO:0000256" key="1">
    <source>
        <dbReference type="SAM" id="Phobius"/>
    </source>
</evidence>
<keyword evidence="1" id="KW-1133">Transmembrane helix</keyword>
<dbReference type="Proteomes" id="UP000663825">
    <property type="component" value="Unassembled WGS sequence"/>
</dbReference>
<evidence type="ECO:0000313" key="2">
    <source>
        <dbReference type="EMBL" id="CAF3286645.1"/>
    </source>
</evidence>
<name>A0A817SE92_9BILA</name>
<organism evidence="2 3">
    <name type="scientific">Rotaria socialis</name>
    <dbReference type="NCBI Taxonomy" id="392032"/>
    <lineage>
        <taxon>Eukaryota</taxon>
        <taxon>Metazoa</taxon>
        <taxon>Spiralia</taxon>
        <taxon>Gnathifera</taxon>
        <taxon>Rotifera</taxon>
        <taxon>Eurotatoria</taxon>
        <taxon>Bdelloidea</taxon>
        <taxon>Philodinida</taxon>
        <taxon>Philodinidae</taxon>
        <taxon>Rotaria</taxon>
    </lineage>
</organism>